<dbReference type="PANTHER" id="PTHR43469">
    <property type="entry name" value="DISULFIDE FORMATION PROTEIN-RELATED"/>
    <property type="match status" value="1"/>
</dbReference>
<reference evidence="13 14" key="1">
    <citation type="submission" date="2017-05" db="EMBL/GenBank/DDBJ databases">
        <authorList>
            <person name="Varghese N."/>
            <person name="Submissions S."/>
        </authorList>
    </citation>
    <scope>NUCLEOTIDE SEQUENCE [LARGE SCALE GENOMIC DNA]</scope>
    <source>
        <strain evidence="13 14">DSM 45474</strain>
    </source>
</reference>
<proteinExistence type="inferred from homology"/>
<dbReference type="GO" id="GO:0015035">
    <property type="term" value="F:protein-disulfide reductase activity"/>
    <property type="evidence" value="ECO:0007669"/>
    <property type="project" value="InterPro"/>
</dbReference>
<feature type="transmembrane region" description="Helical" evidence="12">
    <location>
        <begin position="39"/>
        <end position="57"/>
    </location>
</feature>
<evidence type="ECO:0000313" key="14">
    <source>
        <dbReference type="Proteomes" id="UP000315636"/>
    </source>
</evidence>
<keyword evidence="9" id="KW-1015">Disulfide bond</keyword>
<accession>A0A521EKM9</accession>
<comment type="subcellular location">
    <subcellularLocation>
        <location evidence="1">Membrane</location>
        <topology evidence="1">Multi-pass membrane protein</topology>
    </subcellularLocation>
</comment>
<keyword evidence="10" id="KW-0143">Chaperone</keyword>
<dbReference type="RefSeq" id="WP_142506267.1">
    <property type="nucleotide sequence ID" value="NZ_FXTI01000009.1"/>
</dbReference>
<dbReference type="InterPro" id="IPR023380">
    <property type="entry name" value="DsbB-like_sf"/>
</dbReference>
<dbReference type="EMBL" id="FXTI01000009">
    <property type="protein sequence ID" value="SMO84465.1"/>
    <property type="molecule type" value="Genomic_DNA"/>
</dbReference>
<dbReference type="InterPro" id="IPR012187">
    <property type="entry name" value="Disulphide_bond_form_BdbC"/>
</dbReference>
<comment type="similarity">
    <text evidence="2">Belongs to the DsbB family. BdbC subfamily.</text>
</comment>
<keyword evidence="5" id="KW-0249">Electron transport</keyword>
<protein>
    <submittedName>
        <fullName evidence="13">Disulfide bond formation protein DsbB</fullName>
    </submittedName>
</protein>
<evidence type="ECO:0000256" key="8">
    <source>
        <dbReference type="ARBA" id="ARBA00023136"/>
    </source>
</evidence>
<sequence>MAWIRTYNLYLAWLVALIALGGSLWFSEVKGFIPCELCWYQRILMYPLAAILGVASYREDRLIHLYALPLSVTGIGISLYHYATQKIPGLVQVTGCKEGVPCNGEYINWFGWITIPFLAFTAFVLISILLWMGRKEED</sequence>
<keyword evidence="4 12" id="KW-0812">Transmembrane</keyword>
<dbReference type="HAMAP" id="MF_00287">
    <property type="entry name" value="BdbC"/>
    <property type="match status" value="1"/>
</dbReference>
<dbReference type="PIRSF" id="PIRSF036659">
    <property type="entry name" value="BdbC"/>
    <property type="match status" value="1"/>
</dbReference>
<feature type="transmembrane region" description="Helical" evidence="12">
    <location>
        <begin position="7"/>
        <end position="27"/>
    </location>
</feature>
<dbReference type="OrthoDB" id="158402at2"/>
<feature type="transmembrane region" description="Helical" evidence="12">
    <location>
        <begin position="64"/>
        <end position="83"/>
    </location>
</feature>
<evidence type="ECO:0000256" key="6">
    <source>
        <dbReference type="ARBA" id="ARBA00022989"/>
    </source>
</evidence>
<keyword evidence="8 12" id="KW-0472">Membrane</keyword>
<dbReference type="NCBIfam" id="NF002849">
    <property type="entry name" value="PRK03113.1"/>
    <property type="match status" value="1"/>
</dbReference>
<keyword evidence="11" id="KW-0676">Redox-active center</keyword>
<evidence type="ECO:0000256" key="11">
    <source>
        <dbReference type="ARBA" id="ARBA00023284"/>
    </source>
</evidence>
<keyword evidence="6 12" id="KW-1133">Transmembrane helix</keyword>
<keyword evidence="7" id="KW-0560">Oxidoreductase</keyword>
<gene>
    <name evidence="13" type="ORF">SAMN06264849_109136</name>
</gene>
<dbReference type="GO" id="GO:0006457">
    <property type="term" value="P:protein folding"/>
    <property type="evidence" value="ECO:0007669"/>
    <property type="project" value="InterPro"/>
</dbReference>
<keyword evidence="14" id="KW-1185">Reference proteome</keyword>
<evidence type="ECO:0000256" key="2">
    <source>
        <dbReference type="ARBA" id="ARBA00007602"/>
    </source>
</evidence>
<evidence type="ECO:0000313" key="13">
    <source>
        <dbReference type="EMBL" id="SMO84465.1"/>
    </source>
</evidence>
<evidence type="ECO:0000256" key="4">
    <source>
        <dbReference type="ARBA" id="ARBA00022692"/>
    </source>
</evidence>
<dbReference type="AlphaFoldDB" id="A0A521EKM9"/>
<dbReference type="PANTHER" id="PTHR43469:SF1">
    <property type="entry name" value="SPBETA PROPHAGE-DERIVED DISULFIDE BOND FORMATION PROTEIN B"/>
    <property type="match status" value="1"/>
</dbReference>
<dbReference type="Pfam" id="PF02600">
    <property type="entry name" value="DsbB"/>
    <property type="match status" value="1"/>
</dbReference>
<dbReference type="SUPFAM" id="SSF158442">
    <property type="entry name" value="DsbB-like"/>
    <property type="match status" value="1"/>
</dbReference>
<evidence type="ECO:0000256" key="10">
    <source>
        <dbReference type="ARBA" id="ARBA00023186"/>
    </source>
</evidence>
<name>A0A521EKM9_9BACL</name>
<evidence type="ECO:0000256" key="9">
    <source>
        <dbReference type="ARBA" id="ARBA00023157"/>
    </source>
</evidence>
<evidence type="ECO:0000256" key="7">
    <source>
        <dbReference type="ARBA" id="ARBA00023002"/>
    </source>
</evidence>
<dbReference type="Proteomes" id="UP000315636">
    <property type="component" value="Unassembled WGS sequence"/>
</dbReference>
<keyword evidence="3" id="KW-0813">Transport</keyword>
<dbReference type="InterPro" id="IPR003752">
    <property type="entry name" value="DiS_bond_form_DsbB/BdbC"/>
</dbReference>
<dbReference type="Gene3D" id="1.20.1550.10">
    <property type="entry name" value="DsbB-like"/>
    <property type="match status" value="1"/>
</dbReference>
<organism evidence="13 14">
    <name type="scientific">Melghirimyces algeriensis</name>
    <dbReference type="NCBI Taxonomy" id="910412"/>
    <lineage>
        <taxon>Bacteria</taxon>
        <taxon>Bacillati</taxon>
        <taxon>Bacillota</taxon>
        <taxon>Bacilli</taxon>
        <taxon>Bacillales</taxon>
        <taxon>Thermoactinomycetaceae</taxon>
        <taxon>Melghirimyces</taxon>
    </lineage>
</organism>
<evidence type="ECO:0000256" key="12">
    <source>
        <dbReference type="SAM" id="Phobius"/>
    </source>
</evidence>
<evidence type="ECO:0000256" key="1">
    <source>
        <dbReference type="ARBA" id="ARBA00004141"/>
    </source>
</evidence>
<evidence type="ECO:0000256" key="5">
    <source>
        <dbReference type="ARBA" id="ARBA00022982"/>
    </source>
</evidence>
<dbReference type="GO" id="GO:0016020">
    <property type="term" value="C:membrane"/>
    <property type="evidence" value="ECO:0007669"/>
    <property type="project" value="UniProtKB-SubCell"/>
</dbReference>
<evidence type="ECO:0000256" key="3">
    <source>
        <dbReference type="ARBA" id="ARBA00022448"/>
    </source>
</evidence>
<feature type="transmembrane region" description="Helical" evidence="12">
    <location>
        <begin position="109"/>
        <end position="132"/>
    </location>
</feature>